<protein>
    <submittedName>
        <fullName evidence="2">Uncharacterized protein</fullName>
    </submittedName>
</protein>
<evidence type="ECO:0000313" key="2">
    <source>
        <dbReference type="EMBL" id="RNA37473.1"/>
    </source>
</evidence>
<dbReference type="EMBL" id="REGN01001039">
    <property type="protein sequence ID" value="RNA37473.1"/>
    <property type="molecule type" value="Genomic_DNA"/>
</dbReference>
<accession>A0A3M7SNU5</accession>
<evidence type="ECO:0000313" key="3">
    <source>
        <dbReference type="Proteomes" id="UP000276133"/>
    </source>
</evidence>
<gene>
    <name evidence="2" type="ORF">BpHYR1_032272</name>
</gene>
<keyword evidence="1" id="KW-1133">Transmembrane helix</keyword>
<reference evidence="2 3" key="1">
    <citation type="journal article" date="2018" name="Sci. Rep.">
        <title>Genomic signatures of local adaptation to the degree of environmental predictability in rotifers.</title>
        <authorList>
            <person name="Franch-Gras L."/>
            <person name="Hahn C."/>
            <person name="Garcia-Roger E.M."/>
            <person name="Carmona M.J."/>
            <person name="Serra M."/>
            <person name="Gomez A."/>
        </authorList>
    </citation>
    <scope>NUCLEOTIDE SEQUENCE [LARGE SCALE GENOMIC DNA]</scope>
    <source>
        <strain evidence="2">HYR1</strain>
    </source>
</reference>
<keyword evidence="1" id="KW-0812">Transmembrane</keyword>
<comment type="caution">
    <text evidence="2">The sequence shown here is derived from an EMBL/GenBank/DDBJ whole genome shotgun (WGS) entry which is preliminary data.</text>
</comment>
<dbReference type="Proteomes" id="UP000276133">
    <property type="component" value="Unassembled WGS sequence"/>
</dbReference>
<name>A0A3M7SNU5_BRAPC</name>
<keyword evidence="3" id="KW-1185">Reference proteome</keyword>
<proteinExistence type="predicted"/>
<feature type="transmembrane region" description="Helical" evidence="1">
    <location>
        <begin position="15"/>
        <end position="35"/>
    </location>
</feature>
<organism evidence="2 3">
    <name type="scientific">Brachionus plicatilis</name>
    <name type="common">Marine rotifer</name>
    <name type="synonym">Brachionus muelleri</name>
    <dbReference type="NCBI Taxonomy" id="10195"/>
    <lineage>
        <taxon>Eukaryota</taxon>
        <taxon>Metazoa</taxon>
        <taxon>Spiralia</taxon>
        <taxon>Gnathifera</taxon>
        <taxon>Rotifera</taxon>
        <taxon>Eurotatoria</taxon>
        <taxon>Monogononta</taxon>
        <taxon>Pseudotrocha</taxon>
        <taxon>Ploima</taxon>
        <taxon>Brachionidae</taxon>
        <taxon>Brachionus</taxon>
    </lineage>
</organism>
<sequence length="69" mass="7644">MSIKFSVPQLRNLVLARQGDGIFILVSMALFKLVFRKDVLTDGLVNILILDKKSTSGSLDAKKNDPKLI</sequence>
<keyword evidence="1" id="KW-0472">Membrane</keyword>
<dbReference type="AlphaFoldDB" id="A0A3M7SNU5"/>
<evidence type="ECO:0000256" key="1">
    <source>
        <dbReference type="SAM" id="Phobius"/>
    </source>
</evidence>